<dbReference type="Proteomes" id="UP000886842">
    <property type="component" value="Unassembled WGS sequence"/>
</dbReference>
<comment type="caution">
    <text evidence="2">The sequence shown here is derived from an EMBL/GenBank/DDBJ whole genome shotgun (WGS) entry which is preliminary data.</text>
</comment>
<name>A0A9D1GZ50_9ACTN</name>
<keyword evidence="2" id="KW-0413">Isomerase</keyword>
<accession>A0A9D1GZ50</accession>
<evidence type="ECO:0000313" key="2">
    <source>
        <dbReference type="EMBL" id="HIT75160.1"/>
    </source>
</evidence>
<dbReference type="PANTHER" id="PTHR12110">
    <property type="entry name" value="HYDROXYPYRUVATE ISOMERASE"/>
    <property type="match status" value="1"/>
</dbReference>
<dbReference type="AlphaFoldDB" id="A0A9D1GZ50"/>
<protein>
    <submittedName>
        <fullName evidence="2">Sugar phosphate isomerase/epimerase</fullName>
    </submittedName>
</protein>
<dbReference type="Pfam" id="PF01261">
    <property type="entry name" value="AP_endonuc_2"/>
    <property type="match status" value="1"/>
</dbReference>
<proteinExistence type="predicted"/>
<reference evidence="2" key="1">
    <citation type="submission" date="2020-10" db="EMBL/GenBank/DDBJ databases">
        <authorList>
            <person name="Gilroy R."/>
        </authorList>
    </citation>
    <scope>NUCLEOTIDE SEQUENCE</scope>
    <source>
        <strain evidence="2">ChiGjej1B1-24693</strain>
    </source>
</reference>
<gene>
    <name evidence="2" type="ORF">IAA98_06220</name>
</gene>
<organism evidence="2 3">
    <name type="scientific">Candidatus Avipropionibacterium avicola</name>
    <dbReference type="NCBI Taxonomy" id="2840701"/>
    <lineage>
        <taxon>Bacteria</taxon>
        <taxon>Bacillati</taxon>
        <taxon>Actinomycetota</taxon>
        <taxon>Actinomycetes</taxon>
        <taxon>Propionibacteriales</taxon>
        <taxon>Propionibacteriaceae</taxon>
        <taxon>Propionibacteriaceae incertae sedis</taxon>
        <taxon>Candidatus Avipropionibacterium</taxon>
    </lineage>
</organism>
<dbReference type="PANTHER" id="PTHR12110:SF41">
    <property type="entry name" value="INOSOSE DEHYDRATASE"/>
    <property type="match status" value="1"/>
</dbReference>
<dbReference type="Gene3D" id="3.20.20.150">
    <property type="entry name" value="Divalent-metal-dependent TIM barrel enzymes"/>
    <property type="match status" value="1"/>
</dbReference>
<reference evidence="2" key="2">
    <citation type="journal article" date="2021" name="PeerJ">
        <title>Extensive microbial diversity within the chicken gut microbiome revealed by metagenomics and culture.</title>
        <authorList>
            <person name="Gilroy R."/>
            <person name="Ravi A."/>
            <person name="Getino M."/>
            <person name="Pursley I."/>
            <person name="Horton D.L."/>
            <person name="Alikhan N.F."/>
            <person name="Baker D."/>
            <person name="Gharbi K."/>
            <person name="Hall N."/>
            <person name="Watson M."/>
            <person name="Adriaenssens E.M."/>
            <person name="Foster-Nyarko E."/>
            <person name="Jarju S."/>
            <person name="Secka A."/>
            <person name="Antonio M."/>
            <person name="Oren A."/>
            <person name="Chaudhuri R.R."/>
            <person name="La Ragione R."/>
            <person name="Hildebrand F."/>
            <person name="Pallen M.J."/>
        </authorList>
    </citation>
    <scope>NUCLEOTIDE SEQUENCE</scope>
    <source>
        <strain evidence="2">ChiGjej1B1-24693</strain>
    </source>
</reference>
<dbReference type="InterPro" id="IPR013022">
    <property type="entry name" value="Xyl_isomerase-like_TIM-brl"/>
</dbReference>
<dbReference type="InterPro" id="IPR050312">
    <property type="entry name" value="IolE/XylAMocC-like"/>
</dbReference>
<dbReference type="EMBL" id="DVLP01000189">
    <property type="protein sequence ID" value="HIT75160.1"/>
    <property type="molecule type" value="Genomic_DNA"/>
</dbReference>
<evidence type="ECO:0000313" key="3">
    <source>
        <dbReference type="Proteomes" id="UP000886842"/>
    </source>
</evidence>
<evidence type="ECO:0000259" key="1">
    <source>
        <dbReference type="Pfam" id="PF01261"/>
    </source>
</evidence>
<dbReference type="SUPFAM" id="SSF51658">
    <property type="entry name" value="Xylose isomerase-like"/>
    <property type="match status" value="1"/>
</dbReference>
<dbReference type="GO" id="GO:0016853">
    <property type="term" value="F:isomerase activity"/>
    <property type="evidence" value="ECO:0007669"/>
    <property type="project" value="UniProtKB-KW"/>
</dbReference>
<sequence length="248" mass="26526">MTPRLSLQLYTVREALGEDFDGTIAKVASYGFSHVEPYGIDKFADQLVESLGRHGLDAPTAHGNPVTGDLAATIEGCQKVGVQRIIQPGSPRELWESVDGVKQWADQLNTTAAKAKAEGLAFGYHNHAFELEAVFDGVHALDILADELDPEVGLEIDTYWAHVGGADTVALLKRLGDRVIALHVKDGDGTHDNKKQVAVGAGSVPVLDFIAAAPHVADAVVELDDTTGDMLAAVRDSYAYLADKENWA</sequence>
<dbReference type="InterPro" id="IPR036237">
    <property type="entry name" value="Xyl_isomerase-like_sf"/>
</dbReference>
<feature type="domain" description="Xylose isomerase-like TIM barrel" evidence="1">
    <location>
        <begin position="26"/>
        <end position="209"/>
    </location>
</feature>